<dbReference type="PANTHER" id="PTHR43115">
    <property type="entry name" value="DEHYDROGENASE/REDUCTASE SDR FAMILY MEMBER 11"/>
    <property type="match status" value="1"/>
</dbReference>
<proteinExistence type="inferred from homology"/>
<keyword evidence="2" id="KW-0560">Oxidoreductase</keyword>
<protein>
    <recommendedName>
        <fullName evidence="5">Dehydrogenase/reductase SDR family member 11</fullName>
    </recommendedName>
</protein>
<evidence type="ECO:0008006" key="5">
    <source>
        <dbReference type="Google" id="ProtNLM"/>
    </source>
</evidence>
<dbReference type="AlphaFoldDB" id="T1GXP2"/>
<evidence type="ECO:0000313" key="3">
    <source>
        <dbReference type="EnsemblMetazoa" id="MESCA008595-PA"/>
    </source>
</evidence>
<dbReference type="PRINTS" id="PR00081">
    <property type="entry name" value="GDHRDH"/>
</dbReference>
<reference evidence="3" key="2">
    <citation type="submission" date="2015-06" db="UniProtKB">
        <authorList>
            <consortium name="EnsemblMetazoa"/>
        </authorList>
    </citation>
    <scope>IDENTIFICATION</scope>
</reference>
<dbReference type="EMBL" id="CAQQ02185752">
    <property type="status" value="NOT_ANNOTATED_CDS"/>
    <property type="molecule type" value="Genomic_DNA"/>
</dbReference>
<name>T1GXP2_MEGSC</name>
<sequence>MLKPEDISNAIVYCISTPPNNEMDRFRNKIAVVTGSSSGIGQACAIALVKSGMIIKALARRENKLEEIKDSLPADFRDNFHPIKCDVSKEDEVIKVFQDINEQHGGVHVLVNNAGIYRPEHQLTFRNNTNDILDTINTNIMGTMYCTREAFHSMKERNIAGHIINMKY</sequence>
<evidence type="ECO:0000313" key="4">
    <source>
        <dbReference type="Proteomes" id="UP000015102"/>
    </source>
</evidence>
<evidence type="ECO:0000256" key="1">
    <source>
        <dbReference type="ARBA" id="ARBA00006484"/>
    </source>
</evidence>
<accession>T1GXP2</accession>
<dbReference type="OMA" id="ERNIAGH"/>
<dbReference type="SUPFAM" id="SSF51735">
    <property type="entry name" value="NAD(P)-binding Rossmann-fold domains"/>
    <property type="match status" value="1"/>
</dbReference>
<dbReference type="Gene3D" id="3.40.50.720">
    <property type="entry name" value="NAD(P)-binding Rossmann-like Domain"/>
    <property type="match status" value="1"/>
</dbReference>
<dbReference type="GO" id="GO:0016491">
    <property type="term" value="F:oxidoreductase activity"/>
    <property type="evidence" value="ECO:0007669"/>
    <property type="project" value="UniProtKB-KW"/>
</dbReference>
<keyword evidence="4" id="KW-1185">Reference proteome</keyword>
<dbReference type="EnsemblMetazoa" id="MESCA008595-RA">
    <property type="protein sequence ID" value="MESCA008595-PA"/>
    <property type="gene ID" value="MESCA008595"/>
</dbReference>
<dbReference type="InterPro" id="IPR002347">
    <property type="entry name" value="SDR_fam"/>
</dbReference>
<dbReference type="PANTHER" id="PTHR43115:SF4">
    <property type="entry name" value="DEHYDROGENASE_REDUCTASE SDR FAMILY MEMBER 11"/>
    <property type="match status" value="1"/>
</dbReference>
<dbReference type="Pfam" id="PF00106">
    <property type="entry name" value="adh_short"/>
    <property type="match status" value="1"/>
</dbReference>
<dbReference type="HOGENOM" id="CLU_010194_2_19_1"/>
<dbReference type="InterPro" id="IPR036291">
    <property type="entry name" value="NAD(P)-bd_dom_sf"/>
</dbReference>
<reference evidence="4" key="1">
    <citation type="submission" date="2013-02" db="EMBL/GenBank/DDBJ databases">
        <authorList>
            <person name="Hughes D."/>
        </authorList>
    </citation>
    <scope>NUCLEOTIDE SEQUENCE</scope>
    <source>
        <strain>Durham</strain>
        <strain evidence="4">NC isolate 2 -- Noor lab</strain>
    </source>
</reference>
<organism evidence="3 4">
    <name type="scientific">Megaselia scalaris</name>
    <name type="common">Humpbacked fly</name>
    <name type="synonym">Phora scalaris</name>
    <dbReference type="NCBI Taxonomy" id="36166"/>
    <lineage>
        <taxon>Eukaryota</taxon>
        <taxon>Metazoa</taxon>
        <taxon>Ecdysozoa</taxon>
        <taxon>Arthropoda</taxon>
        <taxon>Hexapoda</taxon>
        <taxon>Insecta</taxon>
        <taxon>Pterygota</taxon>
        <taxon>Neoptera</taxon>
        <taxon>Endopterygota</taxon>
        <taxon>Diptera</taxon>
        <taxon>Brachycera</taxon>
        <taxon>Muscomorpha</taxon>
        <taxon>Platypezoidea</taxon>
        <taxon>Phoridae</taxon>
        <taxon>Megaseliini</taxon>
        <taxon>Megaselia</taxon>
    </lineage>
</organism>
<dbReference type="Proteomes" id="UP000015102">
    <property type="component" value="Unassembled WGS sequence"/>
</dbReference>
<dbReference type="STRING" id="36166.T1GXP2"/>
<evidence type="ECO:0000256" key="2">
    <source>
        <dbReference type="ARBA" id="ARBA00023002"/>
    </source>
</evidence>
<comment type="similarity">
    <text evidence="1">Belongs to the short-chain dehydrogenases/reductases (SDR) family.</text>
</comment>